<keyword evidence="4" id="KW-1185">Reference proteome</keyword>
<keyword evidence="1" id="KW-0732">Signal</keyword>
<proteinExistence type="predicted"/>
<accession>A0ABQ8J3J5</accession>
<evidence type="ECO:0000313" key="3">
    <source>
        <dbReference type="EMBL" id="KAH9425989.1"/>
    </source>
</evidence>
<comment type="caution">
    <text evidence="2">The sequence shown here is derived from an EMBL/GenBank/DDBJ whole genome shotgun (WGS) entry which is preliminary data.</text>
</comment>
<dbReference type="EMBL" id="NJHN03000013">
    <property type="protein sequence ID" value="KAH9425989.1"/>
    <property type="molecule type" value="Genomic_DNA"/>
</dbReference>
<evidence type="ECO:0000313" key="2">
    <source>
        <dbReference type="EMBL" id="KAH9417106.1"/>
    </source>
</evidence>
<evidence type="ECO:0008006" key="5">
    <source>
        <dbReference type="Google" id="ProtNLM"/>
    </source>
</evidence>
<sequence>MICIACTVFLNSIASSTPGTGTAPCIKLTNRDELSFLTVLALPNASRIGLACKSCCSSSPECNDTDPLRGFDDAT</sequence>
<gene>
    <name evidence="2" type="ORF">DERP_013275</name>
    <name evidence="3" type="ORF">DERP_015316</name>
</gene>
<reference evidence="2 4" key="2">
    <citation type="journal article" date="2022" name="Mol. Biol. Evol.">
        <title>Comparative Genomics Reveals Insights into the Divergent Evolution of Astigmatic Mites and Household Pest Adaptations.</title>
        <authorList>
            <person name="Xiong Q."/>
            <person name="Wan A.T."/>
            <person name="Liu X."/>
            <person name="Fung C.S."/>
            <person name="Xiao X."/>
            <person name="Malainual N."/>
            <person name="Hou J."/>
            <person name="Wang L."/>
            <person name="Wang M."/>
            <person name="Yang K.Y."/>
            <person name="Cui Y."/>
            <person name="Leung E.L."/>
            <person name="Nong W."/>
            <person name="Shin S.K."/>
            <person name="Au S.W."/>
            <person name="Jeong K.Y."/>
            <person name="Chew F.T."/>
            <person name="Hui J.H."/>
            <person name="Leung T.F."/>
            <person name="Tungtrongchitr A."/>
            <person name="Zhong N."/>
            <person name="Liu Z."/>
            <person name="Tsui S.K."/>
        </authorList>
    </citation>
    <scope>NUCLEOTIDE SEQUENCE [LARGE SCALE GENOMIC DNA]</scope>
    <source>
        <strain evidence="2">Derp</strain>
    </source>
</reference>
<dbReference type="Proteomes" id="UP000887458">
    <property type="component" value="Unassembled WGS sequence"/>
</dbReference>
<protein>
    <recommendedName>
        <fullName evidence="5">Secreted protein</fullName>
    </recommendedName>
</protein>
<dbReference type="EMBL" id="NJHN03000081">
    <property type="protein sequence ID" value="KAH9417106.1"/>
    <property type="molecule type" value="Genomic_DNA"/>
</dbReference>
<feature type="chain" id="PRO_5045031110" description="Secreted protein" evidence="1">
    <location>
        <begin position="17"/>
        <end position="75"/>
    </location>
</feature>
<name>A0ABQ8J3J5_DERPT</name>
<organism evidence="2 4">
    <name type="scientific">Dermatophagoides pteronyssinus</name>
    <name type="common">European house dust mite</name>
    <dbReference type="NCBI Taxonomy" id="6956"/>
    <lineage>
        <taxon>Eukaryota</taxon>
        <taxon>Metazoa</taxon>
        <taxon>Ecdysozoa</taxon>
        <taxon>Arthropoda</taxon>
        <taxon>Chelicerata</taxon>
        <taxon>Arachnida</taxon>
        <taxon>Acari</taxon>
        <taxon>Acariformes</taxon>
        <taxon>Sarcoptiformes</taxon>
        <taxon>Astigmata</taxon>
        <taxon>Psoroptidia</taxon>
        <taxon>Analgoidea</taxon>
        <taxon>Pyroglyphidae</taxon>
        <taxon>Dermatophagoidinae</taxon>
        <taxon>Dermatophagoides</taxon>
    </lineage>
</organism>
<evidence type="ECO:0000313" key="4">
    <source>
        <dbReference type="Proteomes" id="UP000887458"/>
    </source>
</evidence>
<feature type="signal peptide" evidence="1">
    <location>
        <begin position="1"/>
        <end position="16"/>
    </location>
</feature>
<reference evidence="2 4" key="1">
    <citation type="journal article" date="2018" name="J. Allergy Clin. Immunol.">
        <title>High-quality assembly of Dermatophagoides pteronyssinus genome and transcriptome reveals a wide range of novel allergens.</title>
        <authorList>
            <person name="Liu X.Y."/>
            <person name="Yang K.Y."/>
            <person name="Wang M.Q."/>
            <person name="Kwok J.S."/>
            <person name="Zeng X."/>
            <person name="Yang Z."/>
            <person name="Xiao X.J."/>
            <person name="Lau C.P."/>
            <person name="Li Y."/>
            <person name="Huang Z.M."/>
            <person name="Ba J.G."/>
            <person name="Yim A.K."/>
            <person name="Ouyang C.Y."/>
            <person name="Ngai S.M."/>
            <person name="Chan T.F."/>
            <person name="Leung E.L."/>
            <person name="Liu L."/>
            <person name="Liu Z.G."/>
            <person name="Tsui S.K."/>
        </authorList>
    </citation>
    <scope>NUCLEOTIDE SEQUENCE [LARGE SCALE GENOMIC DNA]</scope>
    <source>
        <strain evidence="2">Derp</strain>
    </source>
</reference>
<evidence type="ECO:0000256" key="1">
    <source>
        <dbReference type="SAM" id="SignalP"/>
    </source>
</evidence>